<gene>
    <name evidence="1" type="ORF">C41B8_10455</name>
</gene>
<dbReference type="Proteomes" id="UP000028302">
    <property type="component" value="Unassembled WGS sequence"/>
</dbReference>
<organism evidence="1 2">
    <name type="scientific">Salinisphaera hydrothermalis (strain C41B8)</name>
    <dbReference type="NCBI Taxonomy" id="1304275"/>
    <lineage>
        <taxon>Bacteria</taxon>
        <taxon>Pseudomonadati</taxon>
        <taxon>Pseudomonadota</taxon>
        <taxon>Gammaproteobacteria</taxon>
        <taxon>Salinisphaerales</taxon>
        <taxon>Salinisphaeraceae</taxon>
        <taxon>Salinisphaera</taxon>
    </lineage>
</organism>
<sequence length="285" mass="31079">MHHVTPKNRAATGFRARWRSAVTAAVAFWLLLCGTGCAAPPTVEPVRALARVAHDPAAFTEGLLISQGMLYESTGNYGHSDIRRVDLASGRVLARHALADRYFGEGLALFGGRLYQLTWKSGTGFIYDADTLRPVGRFHYAGEGWGLTRCGAQLVMSNGSATLQFVDPADFTVQRRLRVTENGSPVTHLNELETIDGLIWANVWLTDDIVRIDPADGHVVDRLDVSALADSMPASADVLNGIAYDARRDRVYITGKYWPTLFRIAPPPAPSGLQKASADARCQSR</sequence>
<keyword evidence="1" id="KW-0808">Transferase</keyword>
<dbReference type="eggNOG" id="COG3823">
    <property type="taxonomic scope" value="Bacteria"/>
</dbReference>
<reference evidence="1 2" key="1">
    <citation type="submission" date="2013-03" db="EMBL/GenBank/DDBJ databases">
        <title>Salinisphaera hydrothermalis C41B8 Genome Sequencing.</title>
        <authorList>
            <person name="Li C."/>
            <person name="Lai Q."/>
            <person name="Shao Z."/>
        </authorList>
    </citation>
    <scope>NUCLEOTIDE SEQUENCE [LARGE SCALE GENOMIC DNA]</scope>
    <source>
        <strain evidence="1 2">C41B8</strain>
    </source>
</reference>
<dbReference type="GO" id="GO:0016603">
    <property type="term" value="F:glutaminyl-peptide cyclotransferase activity"/>
    <property type="evidence" value="ECO:0007669"/>
    <property type="project" value="InterPro"/>
</dbReference>
<keyword evidence="2" id="KW-1185">Reference proteome</keyword>
<dbReference type="RefSeq" id="WP_051883380.1">
    <property type="nucleotide sequence ID" value="NZ_APNK01000014.1"/>
</dbReference>
<dbReference type="PATRIC" id="fig|1304275.5.peg.2130"/>
<evidence type="ECO:0000313" key="2">
    <source>
        <dbReference type="Proteomes" id="UP000028302"/>
    </source>
</evidence>
<name>A0A084IKP1_SALHC</name>
<evidence type="ECO:0000313" key="1">
    <source>
        <dbReference type="EMBL" id="KEZ77275.1"/>
    </source>
</evidence>
<accession>A0A084IKP1</accession>
<dbReference type="EMBL" id="APNK01000014">
    <property type="protein sequence ID" value="KEZ77275.1"/>
    <property type="molecule type" value="Genomic_DNA"/>
</dbReference>
<dbReference type="AlphaFoldDB" id="A0A084IKP1"/>
<dbReference type="SUPFAM" id="SSF50969">
    <property type="entry name" value="YVTN repeat-like/Quinoprotein amine dehydrogenase"/>
    <property type="match status" value="1"/>
</dbReference>
<dbReference type="Gene3D" id="2.130.10.10">
    <property type="entry name" value="YVTN repeat-like/Quinoprotein amine dehydrogenase"/>
    <property type="match status" value="1"/>
</dbReference>
<protein>
    <submittedName>
        <fullName evidence="1">Glutamine cyclotransferase</fullName>
    </submittedName>
</protein>
<dbReference type="PANTHER" id="PTHR31270:SF1">
    <property type="entry name" value="GLUTAMINYL-PEPTIDE CYCLOTRANSFERASE"/>
    <property type="match status" value="1"/>
</dbReference>
<proteinExistence type="predicted"/>
<comment type="caution">
    <text evidence="1">The sequence shown here is derived from an EMBL/GenBank/DDBJ whole genome shotgun (WGS) entry which is preliminary data.</text>
</comment>
<dbReference type="Pfam" id="PF05096">
    <property type="entry name" value="Glu_cyclase_2"/>
    <property type="match status" value="1"/>
</dbReference>
<dbReference type="InterPro" id="IPR015943">
    <property type="entry name" value="WD40/YVTN_repeat-like_dom_sf"/>
</dbReference>
<dbReference type="STRING" id="1304275.C41B8_10455"/>
<dbReference type="OrthoDB" id="9783700at2"/>
<dbReference type="PANTHER" id="PTHR31270">
    <property type="entry name" value="GLUTAMINYL-PEPTIDE CYCLOTRANSFERASE"/>
    <property type="match status" value="1"/>
</dbReference>
<dbReference type="InterPro" id="IPR007788">
    <property type="entry name" value="QCT"/>
</dbReference>
<dbReference type="InterPro" id="IPR011044">
    <property type="entry name" value="Quino_amine_DH_bsu"/>
</dbReference>